<comment type="function">
    <text evidence="11">Plays a central role in 2-thiolation of mcm(5)S(2)U at tRNA wobble positions of cytosolic tRNA(Lys), tRNA(Glu) and tRNA(Gln). Acts by mediating the C-terminal thiocarboxylation of the sulfur carrier URM1. Its N-terminus first activates URM1 as acyl-adenylate (-COAMP), then the persulfide sulfur on the catalytic cysteine is transferred to URM1 to form thiocarboxylation (-COSH) of its C-terminus. The reaction probably involves hydrogen sulfide that is generated from the persulfide intermediate and that acts as nucleophile towards URM1. Subsequently, a transient disulfide bond is formed. Does not use thiosulfate as sulfur donor; NFS1 probably acting as a sulfur donor for thiocarboxylation reactions.</text>
</comment>
<reference evidence="13" key="1">
    <citation type="submission" date="2020-11" db="EMBL/GenBank/DDBJ databases">
        <authorList>
            <person name="Tran Van P."/>
        </authorList>
    </citation>
    <scope>NUCLEOTIDE SEQUENCE</scope>
</reference>
<feature type="binding site" evidence="11">
    <location>
        <position position="276"/>
    </location>
    <ligand>
        <name>Zn(2+)</name>
        <dbReference type="ChEBI" id="CHEBI:29105"/>
    </ligand>
</feature>
<gene>
    <name evidence="13" type="ORF">OSB1V03_LOCUS1985</name>
</gene>
<evidence type="ECO:0000256" key="2">
    <source>
        <dbReference type="ARBA" id="ARBA00022490"/>
    </source>
</evidence>
<evidence type="ECO:0000256" key="7">
    <source>
        <dbReference type="ARBA" id="ARBA00022833"/>
    </source>
</evidence>
<dbReference type="Proteomes" id="UP000759131">
    <property type="component" value="Unassembled WGS sequence"/>
</dbReference>
<dbReference type="PANTHER" id="PTHR10953:SF102">
    <property type="entry name" value="ADENYLYLTRANSFERASE AND SULFURTRANSFERASE MOCS3"/>
    <property type="match status" value="1"/>
</dbReference>
<keyword evidence="3 11" id="KW-0808">Transferase</keyword>
<evidence type="ECO:0000256" key="11">
    <source>
        <dbReference type="HAMAP-Rule" id="MF_03049"/>
    </source>
</evidence>
<dbReference type="EC" id="2.7.7.-" evidence="11"/>
<feature type="active site" description="Glycyl thioester intermediate; for adenylyltransferase activity" evidence="11">
    <location>
        <position position="218"/>
    </location>
</feature>
<dbReference type="EC" id="2.8.1.-" evidence="11"/>
<dbReference type="FunFam" id="3.40.50.720:FF:000033">
    <property type="entry name" value="Adenylyltransferase and sulfurtransferase MOCS3"/>
    <property type="match status" value="1"/>
</dbReference>
<dbReference type="Pfam" id="PF00899">
    <property type="entry name" value="ThiF"/>
    <property type="match status" value="1"/>
</dbReference>
<comment type="cofactor">
    <cofactor evidence="11">
        <name>Zn(2+)</name>
        <dbReference type="ChEBI" id="CHEBI:29105"/>
    </cofactor>
    <text evidence="11">Binds 1 zinc ion per subunit.</text>
</comment>
<dbReference type="Pfam" id="PF00581">
    <property type="entry name" value="Rhodanese"/>
    <property type="match status" value="1"/>
</dbReference>
<dbReference type="InterPro" id="IPR035985">
    <property type="entry name" value="Ubiquitin-activating_enz"/>
</dbReference>
<dbReference type="EMBL" id="CAJPIZ010000639">
    <property type="protein sequence ID" value="CAG2101944.1"/>
    <property type="molecule type" value="Genomic_DNA"/>
</dbReference>
<proteinExistence type="inferred from homology"/>
<feature type="binding site" evidence="11">
    <location>
        <begin position="98"/>
        <end position="102"/>
    </location>
    <ligand>
        <name>ATP</name>
        <dbReference type="ChEBI" id="CHEBI:30616"/>
    </ligand>
</feature>
<dbReference type="Gene3D" id="3.40.250.10">
    <property type="entry name" value="Rhodanese-like domain"/>
    <property type="match status" value="1"/>
</dbReference>
<sequence length="434" mass="47803">MNSVFKPILSFRLVFKPKGHLFCGRRLSSRMSLSADEVSRYSRQMLCQEVGKSGQLALKATSVLIVGCGGLGCPASLYLTAAGIGRIGLVDNDVVDRSNLHRQVLHNETRVGKLKTDSAVESLKSINSNVILEPIECRLNRTNASDIISKYDIIIDGTDNPMARYLLSDVCVLNKKPLVSGSALRFDGQLTVYNYDSNTPCYRCLFPTPPPAGTVTNCNDGGVIGVIPGIIGDMQALETIKIAIGRRPSYAGQLLLFDGLNGSFKSIKLRGKSADCISCGPNATIGQELMDYEEFCGVQCNQSQSLKILAPEERMSCKEYEINYLNAKIDHLLIDVRPKLQAEITKLENALSIPLEDLQKGNGFEILEDLIDKEMNRNKNKVNVIFMCRRGNASQKAVKLLKSKITTNDKILIKDITGGLEAWVKEIDPTFPMY</sequence>
<accession>A0A7R9PVL9</accession>
<dbReference type="FunFam" id="3.40.250.10:FF:000014">
    <property type="entry name" value="Adenylyltransferase and sulfurtransferase MOCS3"/>
    <property type="match status" value="1"/>
</dbReference>
<dbReference type="EMBL" id="OC855214">
    <property type="protein sequence ID" value="CAD7621514.1"/>
    <property type="molecule type" value="Genomic_DNA"/>
</dbReference>
<dbReference type="SUPFAM" id="SSF69572">
    <property type="entry name" value="Activating enzymes of the ubiquitin-like proteins"/>
    <property type="match status" value="1"/>
</dbReference>
<keyword evidence="9 11" id="KW-0501">Molybdenum cofactor biosynthesis</keyword>
<dbReference type="GO" id="GO:0070566">
    <property type="term" value="F:adenylyltransferase activity"/>
    <property type="evidence" value="ECO:0007669"/>
    <property type="project" value="InterPro"/>
</dbReference>
<dbReference type="GO" id="GO:0005524">
    <property type="term" value="F:ATP binding"/>
    <property type="evidence" value="ECO:0007669"/>
    <property type="project" value="UniProtKB-KW"/>
</dbReference>
<dbReference type="NCBIfam" id="NF004281">
    <property type="entry name" value="PRK05690.1"/>
    <property type="match status" value="1"/>
</dbReference>
<keyword evidence="2 11" id="KW-0963">Cytoplasm</keyword>
<evidence type="ECO:0000256" key="6">
    <source>
        <dbReference type="ARBA" id="ARBA00022741"/>
    </source>
</evidence>
<evidence type="ECO:0000313" key="14">
    <source>
        <dbReference type="Proteomes" id="UP000759131"/>
    </source>
</evidence>
<comment type="similarity">
    <text evidence="11">In the N-terminal section; belongs to the HesA/MoeB/ThiF family. UBA4 subfamily.</text>
</comment>
<dbReference type="GO" id="GO:0005829">
    <property type="term" value="C:cytosol"/>
    <property type="evidence" value="ECO:0007669"/>
    <property type="project" value="UniProtKB-SubCell"/>
</dbReference>
<evidence type="ECO:0000256" key="5">
    <source>
        <dbReference type="ARBA" id="ARBA00022723"/>
    </source>
</evidence>
<dbReference type="GO" id="GO:0032447">
    <property type="term" value="P:protein urmylation"/>
    <property type="evidence" value="ECO:0007669"/>
    <property type="project" value="TreeGrafter"/>
</dbReference>
<keyword evidence="4 11" id="KW-0819">tRNA processing</keyword>
<dbReference type="GO" id="GO:0006777">
    <property type="term" value="P:Mo-molybdopterin cofactor biosynthetic process"/>
    <property type="evidence" value="ECO:0007669"/>
    <property type="project" value="UniProtKB-UniRule"/>
</dbReference>
<evidence type="ECO:0000256" key="8">
    <source>
        <dbReference type="ARBA" id="ARBA00022840"/>
    </source>
</evidence>
<dbReference type="UniPathway" id="UPA00988"/>
<feature type="binding site" evidence="11">
    <location>
        <position position="279"/>
    </location>
    <ligand>
        <name>Zn(2+)</name>
        <dbReference type="ChEBI" id="CHEBI:29105"/>
    </ligand>
</feature>
<comment type="subcellular location">
    <subcellularLocation>
        <location evidence="1">Cytoplasm</location>
        <location evidence="1">Cytosol</location>
    </subcellularLocation>
</comment>
<keyword evidence="8 11" id="KW-0067">ATP-binding</keyword>
<dbReference type="Gene3D" id="3.40.50.720">
    <property type="entry name" value="NAD(P)-binding Rossmann-like Domain"/>
    <property type="match status" value="1"/>
</dbReference>
<feature type="binding site" evidence="11">
    <location>
        <position position="91"/>
    </location>
    <ligand>
        <name>ATP</name>
        <dbReference type="ChEBI" id="CHEBI:30616"/>
    </ligand>
</feature>
<comment type="pathway">
    <text evidence="11">tRNA modification; 5-methoxycarbonylmethyl-2-thiouridine-tRNA biosynthesis.</text>
</comment>
<evidence type="ECO:0000259" key="12">
    <source>
        <dbReference type="PROSITE" id="PS50206"/>
    </source>
</evidence>
<dbReference type="InterPro" id="IPR036873">
    <property type="entry name" value="Rhodanese-like_dom_sf"/>
</dbReference>
<dbReference type="InterPro" id="IPR000594">
    <property type="entry name" value="ThiF_NAD_FAD-bd"/>
</dbReference>
<dbReference type="AlphaFoldDB" id="A0A7R9PVL9"/>
<dbReference type="InterPro" id="IPR045886">
    <property type="entry name" value="ThiF/MoeB/HesA"/>
</dbReference>
<dbReference type="InterPro" id="IPR028885">
    <property type="entry name" value="MOCS3/Uba4"/>
</dbReference>
<dbReference type="OrthoDB" id="10261062at2759"/>
<feature type="active site" description="Cysteine persulfide intermediate; for sulfurtransferase activity" evidence="11">
    <location>
        <position position="388"/>
    </location>
</feature>
<feature type="domain" description="Rhodanese" evidence="12">
    <location>
        <begin position="327"/>
        <end position="432"/>
    </location>
</feature>
<dbReference type="GO" id="GO:0002143">
    <property type="term" value="P:tRNA wobble position uridine thiolation"/>
    <property type="evidence" value="ECO:0007669"/>
    <property type="project" value="InterPro"/>
</dbReference>
<evidence type="ECO:0000313" key="13">
    <source>
        <dbReference type="EMBL" id="CAD7621514.1"/>
    </source>
</evidence>
<feature type="binding site" evidence="11">
    <location>
        <position position="204"/>
    </location>
    <ligand>
        <name>Zn(2+)</name>
        <dbReference type="ChEBI" id="CHEBI:29105"/>
    </ligand>
</feature>
<keyword evidence="6 11" id="KW-0547">Nucleotide-binding</keyword>
<evidence type="ECO:0000256" key="3">
    <source>
        <dbReference type="ARBA" id="ARBA00022679"/>
    </source>
</evidence>
<feature type="binding site" evidence="11">
    <location>
        <position position="201"/>
    </location>
    <ligand>
        <name>Zn(2+)</name>
        <dbReference type="ChEBI" id="CHEBI:29105"/>
    </ligand>
</feature>
<dbReference type="GO" id="GO:0042292">
    <property type="term" value="F:URM1 activating enzyme activity"/>
    <property type="evidence" value="ECO:0007669"/>
    <property type="project" value="TreeGrafter"/>
</dbReference>
<dbReference type="InterPro" id="IPR001763">
    <property type="entry name" value="Rhodanese-like_dom"/>
</dbReference>
<dbReference type="SMART" id="SM00450">
    <property type="entry name" value="RHOD"/>
    <property type="match status" value="1"/>
</dbReference>
<dbReference type="GO" id="GO:0004792">
    <property type="term" value="F:thiosulfate-cyanide sulfurtransferase activity"/>
    <property type="evidence" value="ECO:0007669"/>
    <property type="project" value="TreeGrafter"/>
</dbReference>
<dbReference type="CDD" id="cd00757">
    <property type="entry name" value="ThiF_MoeB_HesA_family"/>
    <property type="match status" value="1"/>
</dbReference>
<feature type="binding site" evidence="11">
    <location>
        <begin position="159"/>
        <end position="160"/>
    </location>
    <ligand>
        <name>ATP</name>
        <dbReference type="ChEBI" id="CHEBI:30616"/>
    </ligand>
</feature>
<feature type="binding site" evidence="11">
    <location>
        <position position="115"/>
    </location>
    <ligand>
        <name>ATP</name>
        <dbReference type="ChEBI" id="CHEBI:30616"/>
    </ligand>
</feature>
<protein>
    <recommendedName>
        <fullName evidence="11">Adenylyltransferase and sulfurtransferase MOCS3 homolog</fullName>
    </recommendedName>
    <alternativeName>
        <fullName evidence="11">UBA4 homolog</fullName>
    </alternativeName>
    <alternativeName>
        <fullName evidence="11">Ubiquitin-like protein activator 4 homolog</fullName>
    </alternativeName>
    <domain>
        <recommendedName>
            <fullName evidence="11">Adenylyltransferase</fullName>
            <ecNumber evidence="11">2.7.7.-</ecNumber>
        </recommendedName>
    </domain>
    <domain>
        <recommendedName>
            <fullName evidence="11">Sulfurtransferase</fullName>
            <ecNumber evidence="11">2.8.1.-</ecNumber>
        </recommendedName>
    </domain>
</protein>
<dbReference type="HAMAP" id="MF_03049">
    <property type="entry name" value="MOCS3_Uba4"/>
    <property type="match status" value="1"/>
</dbReference>
<feature type="binding site" evidence="11">
    <location>
        <position position="70"/>
    </location>
    <ligand>
        <name>ATP</name>
        <dbReference type="ChEBI" id="CHEBI:30616"/>
    </ligand>
</feature>
<keyword evidence="5 11" id="KW-0479">Metal-binding</keyword>
<dbReference type="PROSITE" id="PS50206">
    <property type="entry name" value="RHODANESE_3"/>
    <property type="match status" value="1"/>
</dbReference>
<name>A0A7R9PVL9_9ACAR</name>
<keyword evidence="14" id="KW-1185">Reference proteome</keyword>
<keyword evidence="10 11" id="KW-0511">Multifunctional enzyme</keyword>
<evidence type="ECO:0000256" key="10">
    <source>
        <dbReference type="ARBA" id="ARBA00023268"/>
    </source>
</evidence>
<organism evidence="13">
    <name type="scientific">Medioppia subpectinata</name>
    <dbReference type="NCBI Taxonomy" id="1979941"/>
    <lineage>
        <taxon>Eukaryota</taxon>
        <taxon>Metazoa</taxon>
        <taxon>Ecdysozoa</taxon>
        <taxon>Arthropoda</taxon>
        <taxon>Chelicerata</taxon>
        <taxon>Arachnida</taxon>
        <taxon>Acari</taxon>
        <taxon>Acariformes</taxon>
        <taxon>Sarcoptiformes</taxon>
        <taxon>Oribatida</taxon>
        <taxon>Brachypylina</taxon>
        <taxon>Oppioidea</taxon>
        <taxon>Oppiidae</taxon>
        <taxon>Medioppia</taxon>
    </lineage>
</organism>
<evidence type="ECO:0000256" key="1">
    <source>
        <dbReference type="ARBA" id="ARBA00004514"/>
    </source>
</evidence>
<evidence type="ECO:0000256" key="9">
    <source>
        <dbReference type="ARBA" id="ARBA00023150"/>
    </source>
</evidence>
<keyword evidence="7 11" id="KW-0862">Zinc</keyword>
<dbReference type="PANTHER" id="PTHR10953">
    <property type="entry name" value="UBIQUITIN-ACTIVATING ENZYME E1"/>
    <property type="match status" value="1"/>
</dbReference>
<evidence type="ECO:0000256" key="4">
    <source>
        <dbReference type="ARBA" id="ARBA00022694"/>
    </source>
</evidence>
<dbReference type="GO" id="GO:0046872">
    <property type="term" value="F:metal ion binding"/>
    <property type="evidence" value="ECO:0007669"/>
    <property type="project" value="UniProtKB-KW"/>
</dbReference>